<evidence type="ECO:0000259" key="1">
    <source>
        <dbReference type="Pfam" id="PF06114"/>
    </source>
</evidence>
<protein>
    <submittedName>
        <fullName evidence="2">ImmA/IrrE family metallo-endopeptidase</fullName>
    </submittedName>
</protein>
<dbReference type="EMBL" id="CP095043">
    <property type="protein sequence ID" value="UOQ60344.1"/>
    <property type="molecule type" value="Genomic_DNA"/>
</dbReference>
<dbReference type="Gene3D" id="1.10.10.2910">
    <property type="match status" value="1"/>
</dbReference>
<name>A0ABY4FW44_9MICO</name>
<proteinExistence type="predicted"/>
<dbReference type="RefSeq" id="WP_244685901.1">
    <property type="nucleotide sequence ID" value="NZ_CP095043.1"/>
</dbReference>
<reference evidence="2 3" key="1">
    <citation type="submission" date="2022-04" db="EMBL/GenBank/DDBJ databases">
        <title>Leucobacter sp. isolated from rhizosphere of onion.</title>
        <authorList>
            <person name="Won M."/>
            <person name="Lee C.-M."/>
            <person name="Woen H.-Y."/>
            <person name="Kwon S.-W."/>
        </authorList>
    </citation>
    <scope>NUCLEOTIDE SEQUENCE [LARGE SCALE GENOMIC DNA]</scope>
    <source>
        <strain evidence="2 3">H25R-14</strain>
    </source>
</reference>
<organism evidence="2 3">
    <name type="scientific">Leucobacter rhizosphaerae</name>
    <dbReference type="NCBI Taxonomy" id="2932245"/>
    <lineage>
        <taxon>Bacteria</taxon>
        <taxon>Bacillati</taxon>
        <taxon>Actinomycetota</taxon>
        <taxon>Actinomycetes</taxon>
        <taxon>Micrococcales</taxon>
        <taxon>Microbacteriaceae</taxon>
        <taxon>Leucobacter</taxon>
    </lineage>
</organism>
<sequence>MEALYDYAMELGVQVEFTDLRHLRRNGDYCHELKLIRLQDGMTPRKTRHTFGHELGHATMGDEPSMLPHIHQRQEDRADEWAAHFLIDPDAFRESEQRHNGKVDAMAVDLYVLDKTIHAFKRTLNRVGDSLYVGAKMGVGQWARRFEVA</sequence>
<keyword evidence="3" id="KW-1185">Reference proteome</keyword>
<accession>A0ABY4FW44</accession>
<dbReference type="Pfam" id="PF06114">
    <property type="entry name" value="Peptidase_M78"/>
    <property type="match status" value="1"/>
</dbReference>
<dbReference type="Proteomes" id="UP000831775">
    <property type="component" value="Chromosome"/>
</dbReference>
<evidence type="ECO:0000313" key="2">
    <source>
        <dbReference type="EMBL" id="UOQ60344.1"/>
    </source>
</evidence>
<feature type="domain" description="IrrE N-terminal-like" evidence="1">
    <location>
        <begin position="9"/>
        <end position="104"/>
    </location>
</feature>
<dbReference type="InterPro" id="IPR010359">
    <property type="entry name" value="IrrE_HExxH"/>
</dbReference>
<evidence type="ECO:0000313" key="3">
    <source>
        <dbReference type="Proteomes" id="UP000831775"/>
    </source>
</evidence>
<gene>
    <name evidence="2" type="ORF">MUN76_15135</name>
</gene>